<dbReference type="Pfam" id="PF07707">
    <property type="entry name" value="BACK"/>
    <property type="match status" value="1"/>
</dbReference>
<dbReference type="Pfam" id="PF00651">
    <property type="entry name" value="BTB"/>
    <property type="match status" value="1"/>
</dbReference>
<dbReference type="InterPro" id="IPR011705">
    <property type="entry name" value="BACK"/>
</dbReference>
<protein>
    <recommendedName>
        <fullName evidence="5">BTB domain-containing protein</fullName>
    </recommendedName>
</protein>
<sequence length="480" mass="55140">METQLHDRLSNDLTQLLKSGVNYDISIEVGEDGANIYKVHSIILQSRSPYFKNKFDEISFNENHVKVLKLPNISVKVFDVIIKYIYSGKVLLEKLENSFIFDLLVASNELELDELVEHLQSNFVNSNASWSSLNFAQIYRTSYQDKNLKIIRVCNNIITKYPNAIFESKNFYFLPEDALVSILKQDDLQLEESRIWEYVIEWGKAKNPTLPNSLDKWTSDNFSSLKKTLNLCLQHIRYFNIPGEDVVKKIYPYQQLLENQLFLDIASKIMAPNVPISSLVLPLRKLTVTDIITNEHALEISSWIDKQEKTYTENNPYEFKLLVKGSRDGFDVETIYNICDAVSNTVIVLKVEDTGEILGGFNPLEWNKDNNLWKNTDDSFVFSLKIANLKKSILSRAFKDNTWAIDNCPRDSSLSFGKALCLKGNLKTEKKGFCAVCGGYSKRIRSDEFITPVNFLSGVSPEFLFSVEEYVVFKILPKVR</sequence>
<dbReference type="Pfam" id="PF07534">
    <property type="entry name" value="TLD"/>
    <property type="match status" value="1"/>
</dbReference>
<evidence type="ECO:0000259" key="2">
    <source>
        <dbReference type="PROSITE" id="PS51886"/>
    </source>
</evidence>
<reference evidence="3 4" key="1">
    <citation type="submission" date="2018-08" db="EMBL/GenBank/DDBJ databases">
        <title>Genome and evolution of the arbuscular mycorrhizal fungus Diversispora epigaea (formerly Glomus versiforme) and its bacterial endosymbionts.</title>
        <authorList>
            <person name="Sun X."/>
            <person name="Fei Z."/>
            <person name="Harrison M."/>
        </authorList>
    </citation>
    <scope>NUCLEOTIDE SEQUENCE [LARGE SCALE GENOMIC DNA]</scope>
    <source>
        <strain evidence="3 4">IT104</strain>
    </source>
</reference>
<dbReference type="InterPro" id="IPR051481">
    <property type="entry name" value="BTB-POZ/Galectin-3-binding"/>
</dbReference>
<dbReference type="Gene3D" id="1.25.40.420">
    <property type="match status" value="1"/>
</dbReference>
<evidence type="ECO:0000313" key="4">
    <source>
        <dbReference type="Proteomes" id="UP000266861"/>
    </source>
</evidence>
<keyword evidence="4" id="KW-1185">Reference proteome</keyword>
<dbReference type="InterPro" id="IPR011333">
    <property type="entry name" value="SKP1/BTB/POZ_sf"/>
</dbReference>
<dbReference type="CDD" id="cd18186">
    <property type="entry name" value="BTB_POZ_ZBTB_KLHL-like"/>
    <property type="match status" value="1"/>
</dbReference>
<dbReference type="PROSITE" id="PS51886">
    <property type="entry name" value="TLDC"/>
    <property type="match status" value="1"/>
</dbReference>
<feature type="domain" description="BTB" evidence="1">
    <location>
        <begin position="23"/>
        <end position="94"/>
    </location>
</feature>
<dbReference type="InterPro" id="IPR006571">
    <property type="entry name" value="TLDc_dom"/>
</dbReference>
<dbReference type="OrthoDB" id="1022638at2759"/>
<comment type="caution">
    <text evidence="3">The sequence shown here is derived from an EMBL/GenBank/DDBJ whole genome shotgun (WGS) entry which is preliminary data.</text>
</comment>
<dbReference type="PROSITE" id="PS50097">
    <property type="entry name" value="BTB"/>
    <property type="match status" value="1"/>
</dbReference>
<proteinExistence type="predicted"/>
<dbReference type="AlphaFoldDB" id="A0A397I9Q9"/>
<dbReference type="InterPro" id="IPR000210">
    <property type="entry name" value="BTB/POZ_dom"/>
</dbReference>
<evidence type="ECO:0000313" key="3">
    <source>
        <dbReference type="EMBL" id="RHZ71577.1"/>
    </source>
</evidence>
<evidence type="ECO:0008006" key="5">
    <source>
        <dbReference type="Google" id="ProtNLM"/>
    </source>
</evidence>
<dbReference type="PANTHER" id="PTHR24410">
    <property type="entry name" value="HL07962P-RELATED"/>
    <property type="match status" value="1"/>
</dbReference>
<evidence type="ECO:0000259" key="1">
    <source>
        <dbReference type="PROSITE" id="PS50097"/>
    </source>
</evidence>
<accession>A0A397I9Q9</accession>
<gene>
    <name evidence="3" type="ORF">Glove_256g114</name>
</gene>
<feature type="domain" description="TLDc" evidence="2">
    <location>
        <begin position="290"/>
        <end position="480"/>
    </location>
</feature>
<dbReference type="Proteomes" id="UP000266861">
    <property type="component" value="Unassembled WGS sequence"/>
</dbReference>
<name>A0A397I9Q9_9GLOM</name>
<organism evidence="3 4">
    <name type="scientific">Diversispora epigaea</name>
    <dbReference type="NCBI Taxonomy" id="1348612"/>
    <lineage>
        <taxon>Eukaryota</taxon>
        <taxon>Fungi</taxon>
        <taxon>Fungi incertae sedis</taxon>
        <taxon>Mucoromycota</taxon>
        <taxon>Glomeromycotina</taxon>
        <taxon>Glomeromycetes</taxon>
        <taxon>Diversisporales</taxon>
        <taxon>Diversisporaceae</taxon>
        <taxon>Diversispora</taxon>
    </lineage>
</organism>
<dbReference type="Gene3D" id="3.30.710.10">
    <property type="entry name" value="Potassium Channel Kv1.1, Chain A"/>
    <property type="match status" value="1"/>
</dbReference>
<dbReference type="SUPFAM" id="SSF54695">
    <property type="entry name" value="POZ domain"/>
    <property type="match status" value="1"/>
</dbReference>
<dbReference type="SMART" id="SM00225">
    <property type="entry name" value="BTB"/>
    <property type="match status" value="1"/>
</dbReference>
<dbReference type="PANTHER" id="PTHR24410:SF23">
    <property type="entry name" value="BTB DOMAIN-CONTAINING PROTEIN-RELATED"/>
    <property type="match status" value="1"/>
</dbReference>
<dbReference type="EMBL" id="PQFF01000234">
    <property type="protein sequence ID" value="RHZ71577.1"/>
    <property type="molecule type" value="Genomic_DNA"/>
</dbReference>